<protein>
    <submittedName>
        <fullName evidence="2">Uncharacterized protein</fullName>
    </submittedName>
</protein>
<dbReference type="AlphaFoldDB" id="A0A848B104"/>
<evidence type="ECO:0000256" key="1">
    <source>
        <dbReference type="SAM" id="MobiDB-lite"/>
    </source>
</evidence>
<reference evidence="2 3" key="1">
    <citation type="submission" date="2020-04" db="EMBL/GenBank/DDBJ databases">
        <authorList>
            <person name="Hitch T.C.A."/>
            <person name="Wylensek D."/>
            <person name="Clavel T."/>
        </authorList>
    </citation>
    <scope>NUCLEOTIDE SEQUENCE [LARGE SCALE GENOMIC DNA]</scope>
    <source>
        <strain evidence="2 3">COR2-253-APC-1A</strain>
    </source>
</reference>
<feature type="compositionally biased region" description="Basic and acidic residues" evidence="1">
    <location>
        <begin position="1"/>
        <end position="15"/>
    </location>
</feature>
<dbReference type="EMBL" id="JABAEW010000044">
    <property type="protein sequence ID" value="NMD88373.1"/>
    <property type="molecule type" value="Genomic_DNA"/>
</dbReference>
<sequence>MNKRKSDIDGSRLQEDGSDTATDPITPECEEDASEHQIDFVMKMPNCVVDPESREQLIRYFQQQAGSTYCWKEIGDFLETAECTVDEDGNPHFSNRSGTLKDLTLQETMTELDWAWRNSIFDIFLKSGMVNFNVKPQ</sequence>
<feature type="region of interest" description="Disordered" evidence="1">
    <location>
        <begin position="1"/>
        <end position="35"/>
    </location>
</feature>
<organism evidence="2 3">
    <name type="scientific">Victivallis vadensis</name>
    <dbReference type="NCBI Taxonomy" id="172901"/>
    <lineage>
        <taxon>Bacteria</taxon>
        <taxon>Pseudomonadati</taxon>
        <taxon>Lentisphaerota</taxon>
        <taxon>Lentisphaeria</taxon>
        <taxon>Victivallales</taxon>
        <taxon>Victivallaceae</taxon>
        <taxon>Victivallis</taxon>
    </lineage>
</organism>
<evidence type="ECO:0000313" key="3">
    <source>
        <dbReference type="Proteomes" id="UP000576225"/>
    </source>
</evidence>
<accession>A0A848B104</accession>
<name>A0A848B104_9BACT</name>
<dbReference type="Proteomes" id="UP000576225">
    <property type="component" value="Unassembled WGS sequence"/>
</dbReference>
<gene>
    <name evidence="2" type="ORF">HF882_17440</name>
</gene>
<comment type="caution">
    <text evidence="2">The sequence shown here is derived from an EMBL/GenBank/DDBJ whole genome shotgun (WGS) entry which is preliminary data.</text>
</comment>
<evidence type="ECO:0000313" key="2">
    <source>
        <dbReference type="EMBL" id="NMD88373.1"/>
    </source>
</evidence>
<proteinExistence type="predicted"/>
<dbReference type="RefSeq" id="WP_106052554.1">
    <property type="nucleotide sequence ID" value="NZ_JABAEW010000044.1"/>
</dbReference>